<sequence>MFLVYRRIFLKKLFIATIALLFVLFIIRIQLPSEQKVKKMFTPCSLDRSRLQLEQNGDYWIYNGFMRSKTKLKGNMSITLTTHGTFRDLVHMKWLLVRWNAPISMAIYVDESDYEQLLDRLYYVKYCTVFSMSWPHWMSMQLVFHDKHLPLFLYRMDSQRPEGFNCQLRSNKENTNSTTTLPQKNSSTQANYPLNLLRNVARLNARTYYIIALEPGMLPTRNLALKFLRLVKWHQTSKPHRSVYCLPVFPPMGEDIILPKYKSDLIMQLQPFLNGSVKLSPMEAEQLNNFRPWLNHPVRDGDITVYQVTEKPQLCPVYISSNAYEPLYDQRCENSTWDQISMQLQVLVGLGFDFVVLDGSFIIRRQPVWQLDAPTDVAHRALSAVEVNHIREVIKLNSL</sequence>
<keyword evidence="3" id="KW-1185">Reference proteome</keyword>
<gene>
    <name evidence="2" type="ORF">KR093_006323</name>
</gene>
<dbReference type="EMBL" id="JAJJHW010001127">
    <property type="protein sequence ID" value="KAH8377627.1"/>
    <property type="molecule type" value="Genomic_DNA"/>
</dbReference>
<keyword evidence="1" id="KW-0472">Membrane</keyword>
<name>A0AAD4PNL9_9MUSC</name>
<protein>
    <recommendedName>
        <fullName evidence="4">Beta-1,4-glucuronyltransferase 1-like</fullName>
    </recommendedName>
</protein>
<accession>A0AAD4PNL9</accession>
<evidence type="ECO:0000313" key="2">
    <source>
        <dbReference type="EMBL" id="KAH8377627.1"/>
    </source>
</evidence>
<dbReference type="PANTHER" id="PTHR47412">
    <property type="entry name" value="FI01434P-RELATED"/>
    <property type="match status" value="1"/>
</dbReference>
<proteinExistence type="predicted"/>
<comment type="caution">
    <text evidence="2">The sequence shown here is derived from an EMBL/GenBank/DDBJ whole genome shotgun (WGS) entry which is preliminary data.</text>
</comment>
<keyword evidence="1" id="KW-1133">Transmembrane helix</keyword>
<reference evidence="2" key="1">
    <citation type="journal article" date="2021" name="Mol. Ecol. Resour.">
        <title>Phylogenomic analyses of the genus Drosophila reveals genomic signals of climate adaptation.</title>
        <authorList>
            <person name="Li F."/>
            <person name="Rane R.V."/>
            <person name="Luria V."/>
            <person name="Xiong Z."/>
            <person name="Chen J."/>
            <person name="Li Z."/>
            <person name="Catullo R.A."/>
            <person name="Griffin P.C."/>
            <person name="Schiffer M."/>
            <person name="Pearce S."/>
            <person name="Lee S.F."/>
            <person name="McElroy K."/>
            <person name="Stocker A."/>
            <person name="Shirriffs J."/>
            <person name="Cockerell F."/>
            <person name="Coppin C."/>
            <person name="Sgro C.M."/>
            <person name="Karger A."/>
            <person name="Cain J.W."/>
            <person name="Weber J.A."/>
            <person name="Santpere G."/>
            <person name="Kirschner M.W."/>
            <person name="Hoffmann A.A."/>
            <person name="Oakeshott J.G."/>
            <person name="Zhang G."/>
        </authorList>
    </citation>
    <scope>NUCLEOTIDE SEQUENCE</scope>
    <source>
        <strain evidence="2">BGI-SZ-2011g</strain>
    </source>
</reference>
<evidence type="ECO:0008006" key="4">
    <source>
        <dbReference type="Google" id="ProtNLM"/>
    </source>
</evidence>
<organism evidence="2 3">
    <name type="scientific">Drosophila rubida</name>
    <dbReference type="NCBI Taxonomy" id="30044"/>
    <lineage>
        <taxon>Eukaryota</taxon>
        <taxon>Metazoa</taxon>
        <taxon>Ecdysozoa</taxon>
        <taxon>Arthropoda</taxon>
        <taxon>Hexapoda</taxon>
        <taxon>Insecta</taxon>
        <taxon>Pterygota</taxon>
        <taxon>Neoptera</taxon>
        <taxon>Endopterygota</taxon>
        <taxon>Diptera</taxon>
        <taxon>Brachycera</taxon>
        <taxon>Muscomorpha</taxon>
        <taxon>Ephydroidea</taxon>
        <taxon>Drosophilidae</taxon>
        <taxon>Drosophila</taxon>
    </lineage>
</organism>
<feature type="non-terminal residue" evidence="2">
    <location>
        <position position="1"/>
    </location>
</feature>
<dbReference type="Pfam" id="PF13896">
    <property type="entry name" value="Glyco_transf_49"/>
    <property type="match status" value="1"/>
</dbReference>
<evidence type="ECO:0000313" key="3">
    <source>
        <dbReference type="Proteomes" id="UP001200034"/>
    </source>
</evidence>
<feature type="transmembrane region" description="Helical" evidence="1">
    <location>
        <begin position="12"/>
        <end position="31"/>
    </location>
</feature>
<dbReference type="AlphaFoldDB" id="A0AAD4PNL9"/>
<keyword evidence="1" id="KW-0812">Transmembrane</keyword>
<dbReference type="PANTHER" id="PTHR47412:SF1">
    <property type="entry name" value="FI01434P-RELATED"/>
    <property type="match status" value="1"/>
</dbReference>
<evidence type="ECO:0000256" key="1">
    <source>
        <dbReference type="SAM" id="Phobius"/>
    </source>
</evidence>
<dbReference type="Proteomes" id="UP001200034">
    <property type="component" value="Unassembled WGS sequence"/>
</dbReference>